<keyword evidence="3" id="KW-0614">Plasmid</keyword>
<gene>
    <name evidence="3" type="ORF">EAL2_808p07000</name>
</gene>
<proteinExistence type="inferred from homology"/>
<dbReference type="Proteomes" id="UP000019591">
    <property type="component" value="Plasmid EAL2_808p"/>
</dbReference>
<dbReference type="NCBIfam" id="TIGR00035">
    <property type="entry name" value="asp_race"/>
    <property type="match status" value="1"/>
</dbReference>
<dbReference type="InterPro" id="IPR001920">
    <property type="entry name" value="Asp/Glu_race"/>
</dbReference>
<dbReference type="InterPro" id="IPR004380">
    <property type="entry name" value="Asp_race"/>
</dbReference>
<geneLocation type="plasmid" evidence="3 4">
    <name>EAL2_808p</name>
</geneLocation>
<evidence type="ECO:0000256" key="2">
    <source>
        <dbReference type="ARBA" id="ARBA00023235"/>
    </source>
</evidence>
<name>W8TKE8_PEPAC</name>
<dbReference type="InterPro" id="IPR015942">
    <property type="entry name" value="Asp/Glu/hydantoin_racemase"/>
</dbReference>
<dbReference type="PROSITE" id="PS00923">
    <property type="entry name" value="ASP_GLU_RACEMASE_1"/>
    <property type="match status" value="1"/>
</dbReference>
<evidence type="ECO:0000313" key="4">
    <source>
        <dbReference type="Proteomes" id="UP000019591"/>
    </source>
</evidence>
<dbReference type="AlphaFoldDB" id="W8TKE8"/>
<dbReference type="RefSeq" id="WP_041693232.1">
    <property type="nucleotide sequence ID" value="NZ_CP007453.1"/>
</dbReference>
<accession>W8TKE8</accession>
<dbReference type="InterPro" id="IPR018187">
    <property type="entry name" value="Asp/Glu_racemase_AS_1"/>
</dbReference>
<dbReference type="SUPFAM" id="SSF53681">
    <property type="entry name" value="Aspartate/glutamate racemase"/>
    <property type="match status" value="2"/>
</dbReference>
<dbReference type="Pfam" id="PF01177">
    <property type="entry name" value="Asp_Glu_race"/>
    <property type="match status" value="1"/>
</dbReference>
<comment type="similarity">
    <text evidence="1">Belongs to the aspartate/glutamate racemases family.</text>
</comment>
<organism evidence="3 4">
    <name type="scientific">Peptoclostridium acidaminophilum DSM 3953</name>
    <dbReference type="NCBI Taxonomy" id="1286171"/>
    <lineage>
        <taxon>Bacteria</taxon>
        <taxon>Bacillati</taxon>
        <taxon>Bacillota</taxon>
        <taxon>Clostridia</taxon>
        <taxon>Peptostreptococcales</taxon>
        <taxon>Peptoclostridiaceae</taxon>
        <taxon>Peptoclostridium</taxon>
    </lineage>
</organism>
<dbReference type="PATRIC" id="fig|1286171.3.peg.2882"/>
<sequence>MSKTLGILGGMGPMATVTLFKKVISMTRANCDQEHIHQIIDSNTQIPDRTSYILGKGEDPAPYLVESALRLEKMGADFIIMPCNTAHYFYERITQSIGIPLLNMVELTAEFSFDTCGSNAKVGLLATDGTCSSGVYDKYFELQNTELVKPDPDFQRLIMDFIYGIKKGSDADIDKLINAVQNLRDKGAQTFILGCTELSFAKDEYSLKGNFIDPLNVIAQRAVEFALG</sequence>
<dbReference type="PANTHER" id="PTHR21198:SF7">
    <property type="entry name" value="ASPARTATE-GLUTAMATE RACEMASE FAMILY"/>
    <property type="match status" value="1"/>
</dbReference>
<dbReference type="EMBL" id="CP007453">
    <property type="protein sequence ID" value="AHM58203.1"/>
    <property type="molecule type" value="Genomic_DNA"/>
</dbReference>
<dbReference type="Gene3D" id="3.40.50.1860">
    <property type="match status" value="2"/>
</dbReference>
<keyword evidence="2 3" id="KW-0413">Isomerase</keyword>
<evidence type="ECO:0000313" key="3">
    <source>
        <dbReference type="EMBL" id="AHM58203.1"/>
    </source>
</evidence>
<dbReference type="KEGG" id="eac:EAL2_808p07000"/>
<protein>
    <submittedName>
        <fullName evidence="3">Aspartate racemase</fullName>
        <ecNumber evidence="3">5.1.1.13</ecNumber>
    </submittedName>
</protein>
<dbReference type="eggNOG" id="COG1794">
    <property type="taxonomic scope" value="Bacteria"/>
</dbReference>
<dbReference type="EC" id="5.1.1.13" evidence="3"/>
<dbReference type="HOGENOM" id="CLU_055360_2_2_9"/>
<evidence type="ECO:0000256" key="1">
    <source>
        <dbReference type="ARBA" id="ARBA00007847"/>
    </source>
</evidence>
<keyword evidence="4" id="KW-1185">Reference proteome</keyword>
<reference evidence="3 4" key="1">
    <citation type="journal article" date="2014" name="Genome Announc.">
        <title>Complete Genome Sequence of Amino Acid-Utilizing Eubacterium acidaminophilum al-2 (DSM 3953).</title>
        <authorList>
            <person name="Poehlein A."/>
            <person name="Andreesen J.R."/>
            <person name="Daniel R."/>
        </authorList>
    </citation>
    <scope>NUCLEOTIDE SEQUENCE [LARGE SCALE GENOMIC DNA]</scope>
    <source>
        <strain evidence="3 4">DSM 3953</strain>
        <plasmid evidence="4">Plasmid EAL2_808p</plasmid>
    </source>
</reference>
<dbReference type="GO" id="GO:0047689">
    <property type="term" value="F:aspartate racemase activity"/>
    <property type="evidence" value="ECO:0007669"/>
    <property type="project" value="UniProtKB-EC"/>
</dbReference>
<dbReference type="PANTHER" id="PTHR21198">
    <property type="entry name" value="GLUTAMATE RACEMASE"/>
    <property type="match status" value="1"/>
</dbReference>
<dbReference type="OrthoDB" id="9803739at2"/>